<name>A0A5J4IZE2_9FLAO</name>
<organism evidence="2 3">
    <name type="scientific">Patiriisocius marinus</name>
    <dbReference type="NCBI Taxonomy" id="1397112"/>
    <lineage>
        <taxon>Bacteria</taxon>
        <taxon>Pseudomonadati</taxon>
        <taxon>Bacteroidota</taxon>
        <taxon>Flavobacteriia</taxon>
        <taxon>Flavobacteriales</taxon>
        <taxon>Flavobacteriaceae</taxon>
        <taxon>Patiriisocius</taxon>
    </lineage>
</organism>
<evidence type="ECO:0000313" key="3">
    <source>
        <dbReference type="Proteomes" id="UP000326509"/>
    </source>
</evidence>
<keyword evidence="1" id="KW-0472">Membrane</keyword>
<dbReference type="OrthoDB" id="1454200at2"/>
<gene>
    <name evidence="2" type="ORF">ULMA_12680</name>
</gene>
<evidence type="ECO:0000256" key="1">
    <source>
        <dbReference type="SAM" id="Phobius"/>
    </source>
</evidence>
<dbReference type="RefSeq" id="WP_151673230.1">
    <property type="nucleotide sequence ID" value="NZ_BKCG01000002.1"/>
</dbReference>
<dbReference type="EMBL" id="BKCG01000002">
    <property type="protein sequence ID" value="GER59160.1"/>
    <property type="molecule type" value="Genomic_DNA"/>
</dbReference>
<feature type="transmembrane region" description="Helical" evidence="1">
    <location>
        <begin position="65"/>
        <end position="90"/>
    </location>
</feature>
<keyword evidence="1" id="KW-0812">Transmembrane</keyword>
<keyword evidence="3" id="KW-1185">Reference proteome</keyword>
<proteinExistence type="predicted"/>
<evidence type="ECO:0000313" key="2">
    <source>
        <dbReference type="EMBL" id="GER59160.1"/>
    </source>
</evidence>
<dbReference type="Proteomes" id="UP000326509">
    <property type="component" value="Unassembled WGS sequence"/>
</dbReference>
<keyword evidence="1" id="KW-1133">Transmembrane helix</keyword>
<protein>
    <submittedName>
        <fullName evidence="2">Uncharacterized protein</fullName>
    </submittedName>
</protein>
<reference evidence="2 3" key="1">
    <citation type="submission" date="2019-08" db="EMBL/GenBank/DDBJ databases">
        <title>Draft genome sequence of Ulvibacter marinus type strain NBRC 109484.</title>
        <authorList>
            <person name="Kawano K."/>
            <person name="Ushijima N."/>
            <person name="Kihara M."/>
            <person name="Itoh H."/>
        </authorList>
    </citation>
    <scope>NUCLEOTIDE SEQUENCE [LARGE SCALE GENOMIC DNA]</scope>
    <source>
        <strain evidence="2 3">NBRC 109484</strain>
    </source>
</reference>
<accession>A0A5J4IZE2</accession>
<comment type="caution">
    <text evidence="2">The sequence shown here is derived from an EMBL/GenBank/DDBJ whole genome shotgun (WGS) entry which is preliminary data.</text>
</comment>
<sequence length="98" mass="11585">MKYRNVGVKAGHKLFIREKTTAFDKQAIPSGSFQEFTDHKKMKTWEYAAFQKEQFKQIRKRKRTFYILLTVSIAASFIFLILGGLLYNWFGNYGNVNY</sequence>
<dbReference type="AlphaFoldDB" id="A0A5J4IZE2"/>